<dbReference type="Gene3D" id="3.90.1300.10">
    <property type="entry name" value="Amidase signature (AS) domain"/>
    <property type="match status" value="1"/>
</dbReference>
<evidence type="ECO:0000256" key="3">
    <source>
        <dbReference type="ARBA" id="ARBA00012922"/>
    </source>
</evidence>
<dbReference type="Pfam" id="PF01425">
    <property type="entry name" value="Amidase"/>
    <property type="match status" value="1"/>
</dbReference>
<gene>
    <name evidence="6" type="ORF">FO059_05960</name>
</gene>
<evidence type="ECO:0000313" key="6">
    <source>
        <dbReference type="EMBL" id="QDQ96962.1"/>
    </source>
</evidence>
<comment type="catalytic activity">
    <reaction evidence="1">
        <text>a monocarboxylic acid amide + H2O = a monocarboxylate + NH4(+)</text>
        <dbReference type="Rhea" id="RHEA:12020"/>
        <dbReference type="ChEBI" id="CHEBI:15377"/>
        <dbReference type="ChEBI" id="CHEBI:28938"/>
        <dbReference type="ChEBI" id="CHEBI:35757"/>
        <dbReference type="ChEBI" id="CHEBI:83628"/>
        <dbReference type="EC" id="3.5.1.4"/>
    </reaction>
</comment>
<dbReference type="PANTHER" id="PTHR11895:SF7">
    <property type="entry name" value="GLUTAMYL-TRNA(GLN) AMIDOTRANSFERASE SUBUNIT A, MITOCHONDRIAL"/>
    <property type="match status" value="1"/>
</dbReference>
<dbReference type="SUPFAM" id="SSF75304">
    <property type="entry name" value="Amidase signature (AS) enzymes"/>
    <property type="match status" value="1"/>
</dbReference>
<dbReference type="InterPro" id="IPR020556">
    <property type="entry name" value="Amidase_CS"/>
</dbReference>
<evidence type="ECO:0000256" key="2">
    <source>
        <dbReference type="ARBA" id="ARBA00009199"/>
    </source>
</evidence>
<evidence type="ECO:0000256" key="4">
    <source>
        <dbReference type="SAM" id="MobiDB-lite"/>
    </source>
</evidence>
<feature type="compositionally biased region" description="Polar residues" evidence="4">
    <location>
        <begin position="119"/>
        <end position="129"/>
    </location>
</feature>
<dbReference type="RefSeq" id="WP_143907169.1">
    <property type="nucleotide sequence ID" value="NZ_CP041765.1"/>
</dbReference>
<sequence length="471" mass="48342">MEELFDKRDMTGLAQAISDGEVSAREVVEFALDRIGKRNPTVNALVATRADEVLSEVDAGLPEGPLHGVPFAIKDLGADVAGLPTTNGSRLFADATADADSPIVSAYRRAGLAVVGKTNTPEWGQNASTEPALFGPARNPHDLSRSPGGSSGGASAAVAAGILPAAHASDGGGSIRIPSAMTGLVGLKPSRGRTCAGNPLGAPLSVQHAVTRSVRDSALLLDVVSAPRIGDPVTIVQPARTYAAEVGADPGTLRVATMTHFPDGGPVHEDCAAAVEDIAAVLSGLGHRVAPGAPTFPLDDMVAPMSMGMAVSMTASVDARLAALGRDLRDDDLEAVGRMIYERTKTLSAADFGIALDKLASVAGTVGAFFADHDLLMLPTLGALTPPLGLLDAGSVEAIWTHGAVYGGLTSPFNITGQPAISLPLGTDRDGMPVGVQLVAAFGREDLLIRVAAQLERERPWPITPVWPARG</sequence>
<protein>
    <recommendedName>
        <fullName evidence="3">amidase</fullName>
        <ecNumber evidence="3">3.5.1.4</ecNumber>
    </recommendedName>
</protein>
<dbReference type="PROSITE" id="PS00571">
    <property type="entry name" value="AMIDASES"/>
    <property type="match status" value="1"/>
</dbReference>
<dbReference type="OrthoDB" id="5175573at2"/>
<dbReference type="EMBL" id="CP041765">
    <property type="protein sequence ID" value="QDQ96962.1"/>
    <property type="molecule type" value="Genomic_DNA"/>
</dbReference>
<dbReference type="InterPro" id="IPR036928">
    <property type="entry name" value="AS_sf"/>
</dbReference>
<name>A0A516X1K1_9ACTN</name>
<dbReference type="GO" id="GO:0004040">
    <property type="term" value="F:amidase activity"/>
    <property type="evidence" value="ECO:0007669"/>
    <property type="project" value="UniProtKB-EC"/>
</dbReference>
<dbReference type="InterPro" id="IPR023631">
    <property type="entry name" value="Amidase_dom"/>
</dbReference>
<keyword evidence="7" id="KW-1185">Reference proteome</keyword>
<feature type="region of interest" description="Disordered" evidence="4">
    <location>
        <begin position="119"/>
        <end position="154"/>
    </location>
</feature>
<dbReference type="EC" id="3.5.1.4" evidence="3"/>
<feature type="compositionally biased region" description="Low complexity" evidence="4">
    <location>
        <begin position="145"/>
        <end position="154"/>
    </location>
</feature>
<reference evidence="6 7" key="1">
    <citation type="submission" date="2019-07" db="EMBL/GenBank/DDBJ databases">
        <title>Tomitella cavernea sp. nov., an actinomycete isolated from soil.</title>
        <authorList>
            <person name="Cheng J."/>
        </authorList>
    </citation>
    <scope>NUCLEOTIDE SEQUENCE [LARGE SCALE GENOMIC DNA]</scope>
    <source>
        <strain evidence="6 7">HY188</strain>
    </source>
</reference>
<reference evidence="6 7" key="2">
    <citation type="submission" date="2019-07" db="EMBL/GenBank/DDBJ databases">
        <authorList>
            <person name="Huang Y."/>
        </authorList>
    </citation>
    <scope>NUCLEOTIDE SEQUENCE [LARGE SCALE GENOMIC DNA]</scope>
    <source>
        <strain evidence="6 7">HY188</strain>
    </source>
</reference>
<feature type="domain" description="Amidase" evidence="5">
    <location>
        <begin position="26"/>
        <end position="448"/>
    </location>
</feature>
<evidence type="ECO:0000313" key="7">
    <source>
        <dbReference type="Proteomes" id="UP000317344"/>
    </source>
</evidence>
<evidence type="ECO:0000259" key="5">
    <source>
        <dbReference type="Pfam" id="PF01425"/>
    </source>
</evidence>
<evidence type="ECO:0000256" key="1">
    <source>
        <dbReference type="ARBA" id="ARBA00001311"/>
    </source>
</evidence>
<proteinExistence type="inferred from homology"/>
<dbReference type="InterPro" id="IPR000120">
    <property type="entry name" value="Amidase"/>
</dbReference>
<dbReference type="PANTHER" id="PTHR11895">
    <property type="entry name" value="TRANSAMIDASE"/>
    <property type="match status" value="1"/>
</dbReference>
<dbReference type="AlphaFoldDB" id="A0A516X1K1"/>
<accession>A0A516X1K1</accession>
<dbReference type="Proteomes" id="UP000317344">
    <property type="component" value="Chromosome"/>
</dbReference>
<organism evidence="6 7">
    <name type="scientific">Tomitella fengzijianii</name>
    <dbReference type="NCBI Taxonomy" id="2597660"/>
    <lineage>
        <taxon>Bacteria</taxon>
        <taxon>Bacillati</taxon>
        <taxon>Actinomycetota</taxon>
        <taxon>Actinomycetes</taxon>
        <taxon>Mycobacteriales</taxon>
        <taxon>Tomitella</taxon>
    </lineage>
</organism>
<dbReference type="KEGG" id="toy:FO059_05960"/>
<comment type="similarity">
    <text evidence="2">Belongs to the amidase family.</text>
</comment>